<dbReference type="EMBL" id="LNRQ01000001">
    <property type="protein sequence ID" value="KZN11645.1"/>
    <property type="molecule type" value="Genomic_DNA"/>
</dbReference>
<dbReference type="InterPro" id="IPR013187">
    <property type="entry name" value="F-box-assoc_dom_typ3"/>
</dbReference>
<dbReference type="Proteomes" id="UP000077755">
    <property type="component" value="Chromosome 1"/>
</dbReference>
<evidence type="ECO:0000259" key="1">
    <source>
        <dbReference type="PROSITE" id="PS50181"/>
    </source>
</evidence>
<dbReference type="InterPro" id="IPR036047">
    <property type="entry name" value="F-box-like_dom_sf"/>
</dbReference>
<evidence type="ECO:0000313" key="4">
    <source>
        <dbReference type="Proteomes" id="UP000077755"/>
    </source>
</evidence>
<dbReference type="KEGG" id="dcr:108204524"/>
<dbReference type="InterPro" id="IPR050796">
    <property type="entry name" value="SCF_F-box_component"/>
</dbReference>
<gene>
    <name evidence="2" type="ORF">DCAR_004301</name>
    <name evidence="3" type="ORF">DCAR_0104623</name>
</gene>
<proteinExistence type="predicted"/>
<dbReference type="SUPFAM" id="SSF50965">
    <property type="entry name" value="Galactose oxidase, central domain"/>
    <property type="match status" value="1"/>
</dbReference>
<feature type="domain" description="F-box" evidence="1">
    <location>
        <begin position="1"/>
        <end position="42"/>
    </location>
</feature>
<reference evidence="3" key="2">
    <citation type="submission" date="2022-03" db="EMBL/GenBank/DDBJ databases">
        <title>Draft title - Genomic analysis of global carrot germplasm unveils the trajectory of domestication and the origin of high carotenoid orange carrot.</title>
        <authorList>
            <person name="Iorizzo M."/>
            <person name="Ellison S."/>
            <person name="Senalik D."/>
            <person name="Macko-Podgorni A."/>
            <person name="Grzebelus D."/>
            <person name="Bostan H."/>
            <person name="Rolling W."/>
            <person name="Curaba J."/>
            <person name="Simon P."/>
        </authorList>
    </citation>
    <scope>NUCLEOTIDE SEQUENCE</scope>
    <source>
        <tissue evidence="3">Leaf</tissue>
    </source>
</reference>
<reference evidence="2" key="1">
    <citation type="journal article" date="2016" name="Nat. Genet.">
        <title>A high-quality carrot genome assembly provides new insights into carotenoid accumulation and asterid genome evolution.</title>
        <authorList>
            <person name="Iorizzo M."/>
            <person name="Ellison S."/>
            <person name="Senalik D."/>
            <person name="Zeng P."/>
            <person name="Satapoomin P."/>
            <person name="Huang J."/>
            <person name="Bowman M."/>
            <person name="Iovene M."/>
            <person name="Sanseverino W."/>
            <person name="Cavagnaro P."/>
            <person name="Yildiz M."/>
            <person name="Macko-Podgorni A."/>
            <person name="Moranska E."/>
            <person name="Grzebelus E."/>
            <person name="Grzebelus D."/>
            <person name="Ashrafi H."/>
            <person name="Zheng Z."/>
            <person name="Cheng S."/>
            <person name="Spooner D."/>
            <person name="Van Deynze A."/>
            <person name="Simon P."/>
        </authorList>
    </citation>
    <scope>NUCLEOTIDE SEQUENCE [LARGE SCALE GENOMIC DNA]</scope>
    <source>
        <tissue evidence="2">Leaf</tissue>
    </source>
</reference>
<dbReference type="Pfam" id="PF00646">
    <property type="entry name" value="F-box"/>
    <property type="match status" value="1"/>
</dbReference>
<dbReference type="Gene3D" id="1.20.1280.50">
    <property type="match status" value="1"/>
</dbReference>
<organism evidence="2">
    <name type="scientific">Daucus carota subsp. sativus</name>
    <name type="common">Carrot</name>
    <dbReference type="NCBI Taxonomy" id="79200"/>
    <lineage>
        <taxon>Eukaryota</taxon>
        <taxon>Viridiplantae</taxon>
        <taxon>Streptophyta</taxon>
        <taxon>Embryophyta</taxon>
        <taxon>Tracheophyta</taxon>
        <taxon>Spermatophyta</taxon>
        <taxon>Magnoliopsida</taxon>
        <taxon>eudicotyledons</taxon>
        <taxon>Gunneridae</taxon>
        <taxon>Pentapetalae</taxon>
        <taxon>asterids</taxon>
        <taxon>campanulids</taxon>
        <taxon>Apiales</taxon>
        <taxon>Apiaceae</taxon>
        <taxon>Apioideae</taxon>
        <taxon>Scandiceae</taxon>
        <taxon>Daucinae</taxon>
        <taxon>Daucus</taxon>
        <taxon>Daucus sect. Daucus</taxon>
    </lineage>
</organism>
<dbReference type="PANTHER" id="PTHR31672">
    <property type="entry name" value="BNACNNG10540D PROTEIN"/>
    <property type="match status" value="1"/>
</dbReference>
<protein>
    <recommendedName>
        <fullName evidence="1">F-box domain-containing protein</fullName>
    </recommendedName>
</protein>
<dbReference type="Pfam" id="PF08268">
    <property type="entry name" value="FBA_3"/>
    <property type="match status" value="1"/>
</dbReference>
<dbReference type="CDD" id="cd22157">
    <property type="entry name" value="F-box_AtFBW1-like"/>
    <property type="match status" value="1"/>
</dbReference>
<dbReference type="InterPro" id="IPR001810">
    <property type="entry name" value="F-box_dom"/>
</dbReference>
<evidence type="ECO:0000313" key="2">
    <source>
        <dbReference type="EMBL" id="KZN11645.1"/>
    </source>
</evidence>
<dbReference type="AlphaFoldDB" id="A0A166IZ23"/>
<dbReference type="PANTHER" id="PTHR31672:SF13">
    <property type="entry name" value="F-BOX PROTEIN CPR30-LIKE"/>
    <property type="match status" value="1"/>
</dbReference>
<sequence>MDLPADIVADILSRIPIKTIVHCRGVCKRWRNIISEPYFVNLHLLRSPEGLIVHQMSGTRESDILKLGELDDQSDQHDIHHDPLMKFDLALGFEYSVLCLQGSVNGLICLWHYSQADATYICNPITREYILLPDHKYIRKSYALVTYGFGFVEASNQYKVIRFYQGSFPSAEGPYRSECEIYTLGTGTWRSLGPVSFSLGGRQNGIFVNGNLHWLAYDENDNTNEWVCTFDLEKELFQRTASAPRAGENLAYRSLGMLGGCLSICDNTSDSDIVIWVMKHYGMKESWSKEIIIPDDSTGLLYEIVHTLKVFKDETILMLFRNDFLFTYHPGNKTLQILDNFQRGVFDTFDAMVYVPSFITLRSFTSEKVSVF</sequence>
<dbReference type="InterPro" id="IPR011043">
    <property type="entry name" value="Gal_Oxase/kelch_b-propeller"/>
</dbReference>
<dbReference type="Gramene" id="KZN11645">
    <property type="protein sequence ID" value="KZN11645"/>
    <property type="gene ID" value="DCAR_004301"/>
</dbReference>
<dbReference type="STRING" id="79200.A0A166IZ23"/>
<dbReference type="PROSITE" id="PS50181">
    <property type="entry name" value="FBOX"/>
    <property type="match status" value="1"/>
</dbReference>
<dbReference type="OrthoDB" id="610337at2759"/>
<dbReference type="OMA" id="CYEMINL"/>
<dbReference type="SMART" id="SM00256">
    <property type="entry name" value="FBOX"/>
    <property type="match status" value="1"/>
</dbReference>
<dbReference type="EMBL" id="CP093343">
    <property type="protein sequence ID" value="WOG85434.1"/>
    <property type="molecule type" value="Genomic_DNA"/>
</dbReference>
<name>A0A166IZ23_DAUCS</name>
<dbReference type="SUPFAM" id="SSF81383">
    <property type="entry name" value="F-box domain"/>
    <property type="match status" value="1"/>
</dbReference>
<keyword evidence="4" id="KW-1185">Reference proteome</keyword>
<dbReference type="NCBIfam" id="TIGR01640">
    <property type="entry name" value="F_box_assoc_1"/>
    <property type="match status" value="1"/>
</dbReference>
<accession>A0A166IZ23</accession>
<dbReference type="InterPro" id="IPR017451">
    <property type="entry name" value="F-box-assoc_interact_dom"/>
</dbReference>
<evidence type="ECO:0000313" key="3">
    <source>
        <dbReference type="EMBL" id="WOG85434.1"/>
    </source>
</evidence>